<evidence type="ECO:0000313" key="2">
    <source>
        <dbReference type="Proteomes" id="UP000287651"/>
    </source>
</evidence>
<feature type="non-terminal residue" evidence="1">
    <location>
        <position position="1"/>
    </location>
</feature>
<dbReference type="Proteomes" id="UP000287651">
    <property type="component" value="Unassembled WGS sequence"/>
</dbReference>
<reference evidence="1 2" key="1">
    <citation type="journal article" date="2014" name="Agronomy (Basel)">
        <title>A Draft Genome Sequence for Ensete ventricosum, the Drought-Tolerant Tree Against Hunger.</title>
        <authorList>
            <person name="Harrison J."/>
            <person name="Moore K.A."/>
            <person name="Paszkiewicz K."/>
            <person name="Jones T."/>
            <person name="Grant M."/>
            <person name="Ambacheew D."/>
            <person name="Muzemil S."/>
            <person name="Studholme D.J."/>
        </authorList>
    </citation>
    <scope>NUCLEOTIDE SEQUENCE [LARGE SCALE GENOMIC DNA]</scope>
</reference>
<accession>A0A426ZPF7</accession>
<sequence length="97" mass="10849">SSQQTLVLRFEAYLDSISISFGSSHPWTRTEMYADQISAGRKRSIKERLYGDLGGDVGRPSVVAAKRCDLLNRSKKEDIIGLGVQIVVCRLSYKRLS</sequence>
<comment type="caution">
    <text evidence="1">The sequence shown here is derived from an EMBL/GenBank/DDBJ whole genome shotgun (WGS) entry which is preliminary data.</text>
</comment>
<dbReference type="EMBL" id="AMZH03005673">
    <property type="protein sequence ID" value="RRT65814.1"/>
    <property type="molecule type" value="Genomic_DNA"/>
</dbReference>
<proteinExistence type="predicted"/>
<evidence type="ECO:0000313" key="1">
    <source>
        <dbReference type="EMBL" id="RRT65814.1"/>
    </source>
</evidence>
<name>A0A426ZPF7_ENSVE</name>
<protein>
    <submittedName>
        <fullName evidence="1">Uncharacterized protein</fullName>
    </submittedName>
</protein>
<dbReference type="AlphaFoldDB" id="A0A426ZPF7"/>
<gene>
    <name evidence="1" type="ORF">B296_00000100</name>
</gene>
<organism evidence="1 2">
    <name type="scientific">Ensete ventricosum</name>
    <name type="common">Abyssinian banana</name>
    <name type="synonym">Musa ensete</name>
    <dbReference type="NCBI Taxonomy" id="4639"/>
    <lineage>
        <taxon>Eukaryota</taxon>
        <taxon>Viridiplantae</taxon>
        <taxon>Streptophyta</taxon>
        <taxon>Embryophyta</taxon>
        <taxon>Tracheophyta</taxon>
        <taxon>Spermatophyta</taxon>
        <taxon>Magnoliopsida</taxon>
        <taxon>Liliopsida</taxon>
        <taxon>Zingiberales</taxon>
        <taxon>Musaceae</taxon>
        <taxon>Ensete</taxon>
    </lineage>
</organism>